<evidence type="ECO:0000313" key="3">
    <source>
        <dbReference type="Proteomes" id="UP000282574"/>
    </source>
</evidence>
<reference evidence="2 3" key="1">
    <citation type="journal article" date="2019" name="Genome Biol. Evol.">
        <title>Day and night: Metabolic profiles and evolutionary relationships of six axenic non-marine cyanobacteria.</title>
        <authorList>
            <person name="Will S.E."/>
            <person name="Henke P."/>
            <person name="Boedeker C."/>
            <person name="Huang S."/>
            <person name="Brinkmann H."/>
            <person name="Rohde M."/>
            <person name="Jarek M."/>
            <person name="Friedl T."/>
            <person name="Seufert S."/>
            <person name="Schumacher M."/>
            <person name="Overmann J."/>
            <person name="Neumann-Schaal M."/>
            <person name="Petersen J."/>
        </authorList>
    </citation>
    <scope>NUCLEOTIDE SEQUENCE [LARGE SCALE GENOMIC DNA]</scope>
    <source>
        <strain evidence="2 3">SAG 39.79</strain>
    </source>
</reference>
<organism evidence="2 3">
    <name type="scientific">Chroococcidiopsis cubana SAG 39.79</name>
    <dbReference type="NCBI Taxonomy" id="388085"/>
    <lineage>
        <taxon>Bacteria</taxon>
        <taxon>Bacillati</taxon>
        <taxon>Cyanobacteriota</taxon>
        <taxon>Cyanophyceae</taxon>
        <taxon>Chroococcidiopsidales</taxon>
        <taxon>Chroococcidiopsidaceae</taxon>
        <taxon>Chroococcidiopsis</taxon>
    </lineage>
</organism>
<dbReference type="EMBL" id="RSCK01000013">
    <property type="protein sequence ID" value="RUT12604.1"/>
    <property type="molecule type" value="Genomic_DNA"/>
</dbReference>
<sequence>MSPYTATNQNRSRLSLKLANFAYNLYVTYQKLAQYRESVKRAEGAIGAEGAEENNNPLPITHYQPPTTNYQFPTPCSSRTTWI</sequence>
<protein>
    <submittedName>
        <fullName evidence="2">Uncharacterized protein</fullName>
    </submittedName>
</protein>
<comment type="caution">
    <text evidence="2">The sequence shown here is derived from an EMBL/GenBank/DDBJ whole genome shotgun (WGS) entry which is preliminary data.</text>
</comment>
<evidence type="ECO:0000256" key="1">
    <source>
        <dbReference type="SAM" id="MobiDB-lite"/>
    </source>
</evidence>
<feature type="region of interest" description="Disordered" evidence="1">
    <location>
        <begin position="48"/>
        <end position="71"/>
    </location>
</feature>
<proteinExistence type="predicted"/>
<evidence type="ECO:0000313" key="2">
    <source>
        <dbReference type="EMBL" id="RUT12604.1"/>
    </source>
</evidence>
<accession>A0AB37UMG7</accession>
<name>A0AB37UMG7_9CYAN</name>
<dbReference type="Proteomes" id="UP000282574">
    <property type="component" value="Unassembled WGS sequence"/>
</dbReference>
<dbReference type="RefSeq" id="WP_127022976.1">
    <property type="nucleotide sequence ID" value="NZ_JAVKZF010000007.1"/>
</dbReference>
<gene>
    <name evidence="2" type="ORF">DSM107010_21960</name>
</gene>
<keyword evidence="3" id="KW-1185">Reference proteome</keyword>
<dbReference type="AlphaFoldDB" id="A0AB37UMG7"/>